<gene>
    <name evidence="1" type="ORF">DICVIV_04768</name>
</gene>
<sequence length="135" mass="15662">MDSTELELIRHRGVAEAADNHQLSSELAKHCRKAIKKISREYKKPFCLTLISLKKAFDSFETEAVIKSLTNQALPTTHHHLFTATLENIIRKFEWDDMRVKIDTLQLHHFRFADDIVFIISNVEQATQILANFDI</sequence>
<evidence type="ECO:0000313" key="1">
    <source>
        <dbReference type="EMBL" id="KJH49138.1"/>
    </source>
</evidence>
<dbReference type="AlphaFoldDB" id="A0A0D8XWU8"/>
<dbReference type="Proteomes" id="UP000053766">
    <property type="component" value="Unassembled WGS sequence"/>
</dbReference>
<reference evidence="2" key="2">
    <citation type="journal article" date="2016" name="Sci. Rep.">
        <title>Dictyocaulus viviparus genome, variome and transcriptome elucidate lungworm biology and support future intervention.</title>
        <authorList>
            <person name="McNulty S.N."/>
            <person name="Strube C."/>
            <person name="Rosa B.A."/>
            <person name="Martin J.C."/>
            <person name="Tyagi R."/>
            <person name="Choi Y.J."/>
            <person name="Wang Q."/>
            <person name="Hallsworth Pepin K."/>
            <person name="Zhang X."/>
            <person name="Ozersky P."/>
            <person name="Wilson R.K."/>
            <person name="Sternberg P.W."/>
            <person name="Gasser R.B."/>
            <person name="Mitreva M."/>
        </authorList>
    </citation>
    <scope>NUCLEOTIDE SEQUENCE [LARGE SCALE GENOMIC DNA]</scope>
    <source>
        <strain evidence="2">HannoverDv2000</strain>
    </source>
</reference>
<protein>
    <recommendedName>
        <fullName evidence="3">Reverse transcriptase domain-containing protein</fullName>
    </recommendedName>
</protein>
<dbReference type="OrthoDB" id="7480412at2759"/>
<proteinExistence type="predicted"/>
<dbReference type="EMBL" id="KN716245">
    <property type="protein sequence ID" value="KJH49138.1"/>
    <property type="molecule type" value="Genomic_DNA"/>
</dbReference>
<reference evidence="1 2" key="1">
    <citation type="submission" date="2013-11" db="EMBL/GenBank/DDBJ databases">
        <title>Draft genome of the bovine lungworm Dictyocaulus viviparus.</title>
        <authorList>
            <person name="Mitreva M."/>
        </authorList>
    </citation>
    <scope>NUCLEOTIDE SEQUENCE [LARGE SCALE GENOMIC DNA]</scope>
    <source>
        <strain evidence="1 2">HannoverDv2000</strain>
    </source>
</reference>
<evidence type="ECO:0000313" key="2">
    <source>
        <dbReference type="Proteomes" id="UP000053766"/>
    </source>
</evidence>
<accession>A0A0D8XWU8</accession>
<organism evidence="1 2">
    <name type="scientific">Dictyocaulus viviparus</name>
    <name type="common">Bovine lungworm</name>
    <dbReference type="NCBI Taxonomy" id="29172"/>
    <lineage>
        <taxon>Eukaryota</taxon>
        <taxon>Metazoa</taxon>
        <taxon>Ecdysozoa</taxon>
        <taxon>Nematoda</taxon>
        <taxon>Chromadorea</taxon>
        <taxon>Rhabditida</taxon>
        <taxon>Rhabditina</taxon>
        <taxon>Rhabditomorpha</taxon>
        <taxon>Strongyloidea</taxon>
        <taxon>Metastrongylidae</taxon>
        <taxon>Dictyocaulus</taxon>
    </lineage>
</organism>
<keyword evidence="2" id="KW-1185">Reference proteome</keyword>
<evidence type="ECO:0008006" key="3">
    <source>
        <dbReference type="Google" id="ProtNLM"/>
    </source>
</evidence>
<name>A0A0D8XWU8_DICVI</name>